<reference evidence="1 2" key="1">
    <citation type="submission" date="2023-01" db="EMBL/GenBank/DDBJ databases">
        <title>Complete genome sequence of Muricauda aquimarina strain IFOP_LL357.</title>
        <authorList>
            <person name="Gajardo G."/>
            <person name="Ueki S."/>
            <person name="Maruyama F."/>
        </authorList>
    </citation>
    <scope>NUCLEOTIDE SEQUENCE [LARGE SCALE GENOMIC DNA]</scope>
    <source>
        <strain evidence="1 2">IFOP_LL357</strain>
    </source>
</reference>
<name>A0AA48KPL1_9FLAO</name>
<dbReference type="AlphaFoldDB" id="A0AA48KPL1"/>
<gene>
    <name evidence="1" type="ORF">MACH07_21670</name>
</gene>
<protein>
    <submittedName>
        <fullName evidence="1">Uncharacterized protein</fullName>
    </submittedName>
</protein>
<organism evidence="1 2">
    <name type="scientific">Flagellimonas marinaquae</name>
    <dbReference type="NCBI Taxonomy" id="254955"/>
    <lineage>
        <taxon>Bacteria</taxon>
        <taxon>Pseudomonadati</taxon>
        <taxon>Bacteroidota</taxon>
        <taxon>Flavobacteriia</taxon>
        <taxon>Flavobacteriales</taxon>
        <taxon>Flavobacteriaceae</taxon>
        <taxon>Flagellimonas</taxon>
    </lineage>
</organism>
<evidence type="ECO:0000313" key="1">
    <source>
        <dbReference type="EMBL" id="BDW93335.1"/>
    </source>
</evidence>
<keyword evidence="2" id="KW-1185">Reference proteome</keyword>
<sequence length="74" mass="8936">MCEDCFTREYPSFKSESIWLEFDLELGIKLGNGKMKYLSNTDDGEYFYQCEHCNQKWRLKDPDLSFRGYFIKVQ</sequence>
<dbReference type="EMBL" id="AP027268">
    <property type="protein sequence ID" value="BDW93335.1"/>
    <property type="molecule type" value="Genomic_DNA"/>
</dbReference>
<proteinExistence type="predicted"/>
<dbReference type="Proteomes" id="UP001330184">
    <property type="component" value="Chromosome"/>
</dbReference>
<accession>A0AA48KPL1</accession>
<evidence type="ECO:0000313" key="2">
    <source>
        <dbReference type="Proteomes" id="UP001330184"/>
    </source>
</evidence>